<evidence type="ECO:0000256" key="1">
    <source>
        <dbReference type="SAM" id="MobiDB-lite"/>
    </source>
</evidence>
<dbReference type="SMART" id="SM00909">
    <property type="entry name" value="Germane"/>
    <property type="match status" value="1"/>
</dbReference>
<sequence length="205" mass="20985">MRRVLAALVLLLLLVGCGVDAQDRPEGIDIPEPSTTDPPPATDGGSREVTVFFVRGARLEPAERSSARADVTSVLELLVAGPTRGEVIGGLRTALAPQSLTPEPSGTTGPVVTIAVTREFTDVAGGNQLLAVAQVVWTVTQVPGVDLVRVTSDGQPVEVPTDEGLTDQPVGRSDYLSVAPSGAEPPTAAPAPPPPVSTAPSSTDE</sequence>
<evidence type="ECO:0000313" key="5">
    <source>
        <dbReference type="Proteomes" id="UP000319865"/>
    </source>
</evidence>
<protein>
    <submittedName>
        <fullName evidence="4">Sporulation and spore germination protein</fullName>
    </submittedName>
</protein>
<evidence type="ECO:0000313" key="4">
    <source>
        <dbReference type="EMBL" id="TQN42628.1"/>
    </source>
</evidence>
<dbReference type="Proteomes" id="UP000319865">
    <property type="component" value="Unassembled WGS sequence"/>
</dbReference>
<dbReference type="EMBL" id="VFQE01000001">
    <property type="protein sequence ID" value="TQN42628.1"/>
    <property type="molecule type" value="Genomic_DNA"/>
</dbReference>
<gene>
    <name evidence="4" type="ORF">FHU33_2034</name>
</gene>
<feature type="signal peptide" evidence="2">
    <location>
        <begin position="1"/>
        <end position="21"/>
    </location>
</feature>
<feature type="region of interest" description="Disordered" evidence="1">
    <location>
        <begin position="153"/>
        <end position="205"/>
    </location>
</feature>
<proteinExistence type="predicted"/>
<comment type="caution">
    <text evidence="4">The sequence shown here is derived from an EMBL/GenBank/DDBJ whole genome shotgun (WGS) entry which is preliminary data.</text>
</comment>
<evidence type="ECO:0000256" key="2">
    <source>
        <dbReference type="SAM" id="SignalP"/>
    </source>
</evidence>
<feature type="chain" id="PRO_5022090832" evidence="2">
    <location>
        <begin position="22"/>
        <end position="205"/>
    </location>
</feature>
<organism evidence="4 5">
    <name type="scientific">Blastococcus colisei</name>
    <dbReference type="NCBI Taxonomy" id="1564162"/>
    <lineage>
        <taxon>Bacteria</taxon>
        <taxon>Bacillati</taxon>
        <taxon>Actinomycetota</taxon>
        <taxon>Actinomycetes</taxon>
        <taxon>Geodermatophilales</taxon>
        <taxon>Geodermatophilaceae</taxon>
        <taxon>Blastococcus</taxon>
    </lineage>
</organism>
<dbReference type="InterPro" id="IPR019606">
    <property type="entry name" value="GerMN"/>
</dbReference>
<feature type="compositionally biased region" description="Pro residues" evidence="1">
    <location>
        <begin position="187"/>
        <end position="197"/>
    </location>
</feature>
<feature type="region of interest" description="Disordered" evidence="1">
    <location>
        <begin position="23"/>
        <end position="46"/>
    </location>
</feature>
<dbReference type="Pfam" id="PF10646">
    <property type="entry name" value="Germane"/>
    <property type="match status" value="1"/>
</dbReference>
<evidence type="ECO:0000259" key="3">
    <source>
        <dbReference type="SMART" id="SM00909"/>
    </source>
</evidence>
<accession>A0A543PEY9</accession>
<dbReference type="OrthoDB" id="4720181at2"/>
<dbReference type="RefSeq" id="WP_142025239.1">
    <property type="nucleotide sequence ID" value="NZ_VFQE01000001.1"/>
</dbReference>
<keyword evidence="5" id="KW-1185">Reference proteome</keyword>
<reference evidence="4 5" key="1">
    <citation type="submission" date="2019-06" db="EMBL/GenBank/DDBJ databases">
        <title>Sequencing the genomes of 1000 actinobacteria strains.</title>
        <authorList>
            <person name="Klenk H.-P."/>
        </authorList>
    </citation>
    <scope>NUCLEOTIDE SEQUENCE [LARGE SCALE GENOMIC DNA]</scope>
    <source>
        <strain evidence="4 5">DSM 46837</strain>
    </source>
</reference>
<name>A0A543PEY9_9ACTN</name>
<dbReference type="PROSITE" id="PS51257">
    <property type="entry name" value="PROKAR_LIPOPROTEIN"/>
    <property type="match status" value="1"/>
</dbReference>
<feature type="domain" description="GerMN" evidence="3">
    <location>
        <begin position="71"/>
        <end position="161"/>
    </location>
</feature>
<dbReference type="AlphaFoldDB" id="A0A543PEY9"/>
<keyword evidence="2" id="KW-0732">Signal</keyword>